<name>A0A4Y2F9L2_ARAVE</name>
<dbReference type="AlphaFoldDB" id="A0A4Y2F9L2"/>
<evidence type="ECO:0000313" key="3">
    <source>
        <dbReference type="Proteomes" id="UP000499080"/>
    </source>
</evidence>
<organism evidence="2 3">
    <name type="scientific">Araneus ventricosus</name>
    <name type="common">Orbweaver spider</name>
    <name type="synonym">Epeira ventricosa</name>
    <dbReference type="NCBI Taxonomy" id="182803"/>
    <lineage>
        <taxon>Eukaryota</taxon>
        <taxon>Metazoa</taxon>
        <taxon>Ecdysozoa</taxon>
        <taxon>Arthropoda</taxon>
        <taxon>Chelicerata</taxon>
        <taxon>Arachnida</taxon>
        <taxon>Araneae</taxon>
        <taxon>Araneomorphae</taxon>
        <taxon>Entelegynae</taxon>
        <taxon>Araneoidea</taxon>
        <taxon>Araneidae</taxon>
        <taxon>Araneus</taxon>
    </lineage>
</organism>
<dbReference type="OrthoDB" id="6436938at2759"/>
<accession>A0A4Y2F9L2</accession>
<dbReference type="PANTHER" id="PTHR19303:SF16">
    <property type="entry name" value="JERKY PROTEIN HOMOLOG-LIKE"/>
    <property type="match status" value="1"/>
</dbReference>
<dbReference type="EMBL" id="BGPR01000836">
    <property type="protein sequence ID" value="GBM37338.1"/>
    <property type="molecule type" value="Genomic_DNA"/>
</dbReference>
<dbReference type="Proteomes" id="UP000499080">
    <property type="component" value="Unassembled WGS sequence"/>
</dbReference>
<dbReference type="InterPro" id="IPR050863">
    <property type="entry name" value="CenT-Element_Derived"/>
</dbReference>
<dbReference type="Pfam" id="PF03184">
    <property type="entry name" value="DDE_1"/>
    <property type="match status" value="1"/>
</dbReference>
<feature type="domain" description="DDE-1" evidence="1">
    <location>
        <begin position="78"/>
        <end position="173"/>
    </location>
</feature>
<dbReference type="InterPro" id="IPR036397">
    <property type="entry name" value="RNaseH_sf"/>
</dbReference>
<gene>
    <name evidence="2" type="primary">JRKL_60</name>
    <name evidence="2" type="ORF">AVEN_40286_1</name>
</gene>
<keyword evidence="3" id="KW-1185">Reference proteome</keyword>
<comment type="caution">
    <text evidence="2">The sequence shown here is derived from an EMBL/GenBank/DDBJ whole genome shotgun (WGS) entry which is preliminary data.</text>
</comment>
<protein>
    <submittedName>
        <fullName evidence="2">Jerky-like</fullName>
    </submittedName>
</protein>
<dbReference type="Gene3D" id="3.30.420.10">
    <property type="entry name" value="Ribonuclease H-like superfamily/Ribonuclease H"/>
    <property type="match status" value="1"/>
</dbReference>
<dbReference type="GO" id="GO:0005634">
    <property type="term" value="C:nucleus"/>
    <property type="evidence" value="ECO:0007669"/>
    <property type="project" value="TreeGrafter"/>
</dbReference>
<sequence length="175" mass="20210">MEKKYAVRQMTICGEKLSEDFEASNEFRTELNNLVVKENLTEEQLYNCDETGLNFKRLPTKSLVSRNEKSAPGFKHSKEKLTVMCFSNASGMHKLRLLVIGKSKKPHALKNIAIQALPVSYTNQKNSWMNTDIFKQWFFAEFVPKVEKHLEEKKLPRQALLLIDNAPSHPEIEDL</sequence>
<dbReference type="PANTHER" id="PTHR19303">
    <property type="entry name" value="TRANSPOSON"/>
    <property type="match status" value="1"/>
</dbReference>
<reference evidence="2 3" key="1">
    <citation type="journal article" date="2019" name="Sci. Rep.">
        <title>Orb-weaving spider Araneus ventricosus genome elucidates the spidroin gene catalogue.</title>
        <authorList>
            <person name="Kono N."/>
            <person name="Nakamura H."/>
            <person name="Ohtoshi R."/>
            <person name="Moran D.A.P."/>
            <person name="Shinohara A."/>
            <person name="Yoshida Y."/>
            <person name="Fujiwara M."/>
            <person name="Mori M."/>
            <person name="Tomita M."/>
            <person name="Arakawa K."/>
        </authorList>
    </citation>
    <scope>NUCLEOTIDE SEQUENCE [LARGE SCALE GENOMIC DNA]</scope>
</reference>
<evidence type="ECO:0000313" key="2">
    <source>
        <dbReference type="EMBL" id="GBM37338.1"/>
    </source>
</evidence>
<dbReference type="InterPro" id="IPR004875">
    <property type="entry name" value="DDE_SF_endonuclease_dom"/>
</dbReference>
<dbReference type="GO" id="GO:0003677">
    <property type="term" value="F:DNA binding"/>
    <property type="evidence" value="ECO:0007669"/>
    <property type="project" value="TreeGrafter"/>
</dbReference>
<proteinExistence type="predicted"/>
<evidence type="ECO:0000259" key="1">
    <source>
        <dbReference type="Pfam" id="PF03184"/>
    </source>
</evidence>